<dbReference type="InterPro" id="IPR046470">
    <property type="entry name" value="SAM_HAT_C"/>
</dbReference>
<feature type="domain" description="S-adenosyl-l-methionine hydroxide adenosyltransferase N-terminal" evidence="3">
    <location>
        <begin position="6"/>
        <end position="151"/>
    </location>
</feature>
<organism evidence="5 6">
    <name type="scientific">Parathermosynechococcus lividus PCC 6715</name>
    <dbReference type="NCBI Taxonomy" id="1917166"/>
    <lineage>
        <taxon>Bacteria</taxon>
        <taxon>Bacillati</taxon>
        <taxon>Cyanobacteriota</taxon>
        <taxon>Cyanophyceae</taxon>
        <taxon>Acaryochloridales</taxon>
        <taxon>Thermosynechococcaceae</taxon>
        <taxon>Parathermosynechococcus</taxon>
    </lineage>
</organism>
<evidence type="ECO:0008006" key="7">
    <source>
        <dbReference type="Google" id="ProtNLM"/>
    </source>
</evidence>
<keyword evidence="1" id="KW-0949">S-adenosyl-L-methionine</keyword>
<reference evidence="5 6" key="1">
    <citation type="submission" date="2016-11" db="EMBL/GenBank/DDBJ databases">
        <title>Complete genome sequence of thermophilic cyanobacteria strain Synechococcus sp. PCC6715.</title>
        <authorList>
            <person name="Tang J."/>
            <person name="Daroch M."/>
            <person name="Liang Y."/>
            <person name="Jiang D."/>
            <person name="Shah M."/>
        </authorList>
    </citation>
    <scope>NUCLEOTIDE SEQUENCE [LARGE SCALE GENOMIC DNA]</scope>
    <source>
        <strain evidence="5 6">PCC 6715</strain>
    </source>
</reference>
<dbReference type="InterPro" id="IPR046469">
    <property type="entry name" value="SAM_HAT_N"/>
</dbReference>
<evidence type="ECO:0000313" key="5">
    <source>
        <dbReference type="EMBL" id="ATS18332.1"/>
    </source>
</evidence>
<dbReference type="EMBL" id="CP018092">
    <property type="protein sequence ID" value="ATS18332.1"/>
    <property type="molecule type" value="Genomic_DNA"/>
</dbReference>
<dbReference type="Proteomes" id="UP000231057">
    <property type="component" value="Chromosome"/>
</dbReference>
<dbReference type="Pfam" id="PF01887">
    <property type="entry name" value="SAM_HAT_N"/>
    <property type="match status" value="1"/>
</dbReference>
<dbReference type="InterPro" id="IPR002747">
    <property type="entry name" value="SAM_OH_AdoTrfase"/>
</dbReference>
<dbReference type="InterPro" id="IPR023227">
    <property type="entry name" value="SAM_OH_AdoTrfase_C_sf"/>
</dbReference>
<dbReference type="InterPro" id="IPR023228">
    <property type="entry name" value="SAM_OH_AdoTrfase_N_sf"/>
</dbReference>
<evidence type="ECO:0000256" key="1">
    <source>
        <dbReference type="ARBA" id="ARBA00022691"/>
    </source>
</evidence>
<keyword evidence="6" id="KW-1185">Reference proteome</keyword>
<dbReference type="PANTHER" id="PTHR35092">
    <property type="entry name" value="CHLORINASE MJ1651"/>
    <property type="match status" value="1"/>
</dbReference>
<dbReference type="OrthoDB" id="9792195at2"/>
<feature type="domain" description="S-adenosyl-l-methionine hydroxide adenosyltransferase C-terminal" evidence="4">
    <location>
        <begin position="177"/>
        <end position="256"/>
    </location>
</feature>
<dbReference type="Pfam" id="PF20257">
    <property type="entry name" value="SAM_HAT_C"/>
    <property type="match status" value="1"/>
</dbReference>
<name>A0A2D2Q1C6_PARLV</name>
<dbReference type="Gene3D" id="3.40.50.10790">
    <property type="entry name" value="S-adenosyl-l-methionine hydroxide adenosyltransferase, N-terminal"/>
    <property type="match status" value="1"/>
</dbReference>
<evidence type="ECO:0000313" key="6">
    <source>
        <dbReference type="Proteomes" id="UP000231057"/>
    </source>
</evidence>
<protein>
    <recommendedName>
        <fullName evidence="7">SAM-dependent chlorinase/fluorinase</fullName>
    </recommendedName>
</protein>
<dbReference type="KEGG" id="slw:BRW62_05710"/>
<dbReference type="SUPFAM" id="SSF102522">
    <property type="entry name" value="Bacterial fluorinating enzyme, N-terminal domain"/>
    <property type="match status" value="1"/>
</dbReference>
<dbReference type="AlphaFoldDB" id="A0A2D2Q1C6"/>
<dbReference type="Gene3D" id="2.40.30.90">
    <property type="entry name" value="Bacterial fluorinating enzyme like"/>
    <property type="match status" value="1"/>
</dbReference>
<proteinExistence type="inferred from homology"/>
<evidence type="ECO:0000259" key="3">
    <source>
        <dbReference type="Pfam" id="PF01887"/>
    </source>
</evidence>
<gene>
    <name evidence="5" type="ORF">BRW62_05710</name>
</gene>
<dbReference type="PIRSF" id="PIRSF006779">
    <property type="entry name" value="UCP006779"/>
    <property type="match status" value="1"/>
</dbReference>
<evidence type="ECO:0000256" key="2">
    <source>
        <dbReference type="ARBA" id="ARBA00024035"/>
    </source>
</evidence>
<sequence>MNDALVTLLTDFGNTDVYVGVMKGTMLAVNPRVRWVDLSHQVPPQDCRTGGFQLLQALPYFPPQTVHLVVIDPGVGTLRRAIALKLGTGYCVGPDNGVFTHVLHRYPVEIAVELNRPQFWRHPNPSATFHGRDIFAPVAAHLAAGVPLLTLGTPLDPNSLMCLPQLDYQVTPEGVRGWVQAIDHFGNVITTLPAALLHGCQGVVEIAGHRVALVNTYGDRPPGSCLALVGSHGFIEVAVNGGSAEKVLGCRNGDTVCLL</sequence>
<accession>A0A2D2Q1C6</accession>
<dbReference type="PANTHER" id="PTHR35092:SF1">
    <property type="entry name" value="CHLORINASE MJ1651"/>
    <property type="match status" value="1"/>
</dbReference>
<reference evidence="6" key="2">
    <citation type="journal article" date="2022" name="Front. Microbiol.">
        <title>Comparative Genomic Analysis Revealed Distinct Molecular Components and Organization of CO2-Concentrating Mechanism in Thermophilic Cyanobacteria.</title>
        <authorList>
            <person name="Tang J."/>
            <person name="Zhou H."/>
            <person name="Yao D."/>
            <person name="Riaz S."/>
            <person name="You D."/>
            <person name="Klepacz-Smolka A."/>
            <person name="Daroch M."/>
        </authorList>
    </citation>
    <scope>NUCLEOTIDE SEQUENCE [LARGE SCALE GENOMIC DNA]</scope>
    <source>
        <strain evidence="6">PCC 6715</strain>
    </source>
</reference>
<dbReference type="SUPFAM" id="SSF101852">
    <property type="entry name" value="Bacterial fluorinating enzyme, C-terminal domain"/>
    <property type="match status" value="1"/>
</dbReference>
<comment type="similarity">
    <text evidence="2">Belongs to the SAM hydrolase / SAM-dependent halogenase family.</text>
</comment>
<evidence type="ECO:0000259" key="4">
    <source>
        <dbReference type="Pfam" id="PF20257"/>
    </source>
</evidence>
<dbReference type="RefSeq" id="WP_099798678.1">
    <property type="nucleotide sequence ID" value="NZ_CP018092.1"/>
</dbReference>